<keyword evidence="4" id="KW-1185">Reference proteome</keyword>
<evidence type="ECO:0000259" key="2">
    <source>
        <dbReference type="Pfam" id="PF10756"/>
    </source>
</evidence>
<name>A0A8J3KIJ2_9ACTN</name>
<dbReference type="Pfam" id="PF10756">
    <property type="entry name" value="bPH_6"/>
    <property type="match status" value="1"/>
</dbReference>
<feature type="transmembrane region" description="Helical" evidence="1">
    <location>
        <begin position="30"/>
        <end position="48"/>
    </location>
</feature>
<feature type="domain" description="Low molecular weight protein antigen 6 PH" evidence="2">
    <location>
        <begin position="47"/>
        <end position="115"/>
    </location>
</feature>
<keyword evidence="1" id="KW-0812">Transmembrane</keyword>
<accession>A0A8J3KIJ2</accession>
<dbReference type="Proteomes" id="UP000659904">
    <property type="component" value="Unassembled WGS sequence"/>
</dbReference>
<evidence type="ECO:0000313" key="3">
    <source>
        <dbReference type="EMBL" id="GIG00622.1"/>
    </source>
</evidence>
<keyword evidence="1" id="KW-1133">Transmembrane helix</keyword>
<sequence>MTRFRLPASISVAALLTALGGVPLAAQGGFWWLVPAVPVVIMVWAWRAGTDANERGMRVRALLGNRVVLWPQVAELRADGPKRVLAVLTDGTALPLTAVRPADLPALVKAAGQALTTA</sequence>
<comment type="caution">
    <text evidence="3">The sequence shown here is derived from an EMBL/GenBank/DDBJ whole genome shotgun (WGS) entry which is preliminary data.</text>
</comment>
<dbReference type="InterPro" id="IPR019692">
    <property type="entry name" value="CFP-6_PH"/>
</dbReference>
<gene>
    <name evidence="3" type="ORF">Cci01nite_57150</name>
</gene>
<dbReference type="EMBL" id="BONH01000030">
    <property type="protein sequence ID" value="GIG00622.1"/>
    <property type="molecule type" value="Genomic_DNA"/>
</dbReference>
<protein>
    <recommendedName>
        <fullName evidence="2">Low molecular weight protein antigen 6 PH domain-containing protein</fullName>
    </recommendedName>
</protein>
<evidence type="ECO:0000256" key="1">
    <source>
        <dbReference type="SAM" id="Phobius"/>
    </source>
</evidence>
<evidence type="ECO:0000313" key="4">
    <source>
        <dbReference type="Proteomes" id="UP000659904"/>
    </source>
</evidence>
<dbReference type="RefSeq" id="WP_120318420.1">
    <property type="nucleotide sequence ID" value="NZ_BONH01000030.1"/>
</dbReference>
<reference evidence="3 4" key="1">
    <citation type="submission" date="2021-01" db="EMBL/GenBank/DDBJ databases">
        <title>Whole genome shotgun sequence of Catellatospora citrea NBRC 14495.</title>
        <authorList>
            <person name="Komaki H."/>
            <person name="Tamura T."/>
        </authorList>
    </citation>
    <scope>NUCLEOTIDE SEQUENCE [LARGE SCALE GENOMIC DNA]</scope>
    <source>
        <strain evidence="3 4">NBRC 14495</strain>
    </source>
</reference>
<keyword evidence="1" id="KW-0472">Membrane</keyword>
<dbReference type="AlphaFoldDB" id="A0A8J3KIJ2"/>
<organism evidence="3 4">
    <name type="scientific">Catellatospora citrea</name>
    <dbReference type="NCBI Taxonomy" id="53366"/>
    <lineage>
        <taxon>Bacteria</taxon>
        <taxon>Bacillati</taxon>
        <taxon>Actinomycetota</taxon>
        <taxon>Actinomycetes</taxon>
        <taxon>Micromonosporales</taxon>
        <taxon>Micromonosporaceae</taxon>
        <taxon>Catellatospora</taxon>
    </lineage>
</organism>
<proteinExistence type="predicted"/>